<dbReference type="Proteomes" id="UP000663888">
    <property type="component" value="Unassembled WGS sequence"/>
</dbReference>
<accession>A0A8H3D027</accession>
<gene>
    <name evidence="3" type="ORF">RDB_LOCUS157229</name>
</gene>
<dbReference type="AlphaFoldDB" id="A0A8H3D027"/>
<evidence type="ECO:0000256" key="1">
    <source>
        <dbReference type="SAM" id="Phobius"/>
    </source>
</evidence>
<keyword evidence="1" id="KW-0812">Transmembrane</keyword>
<feature type="transmembrane region" description="Helical" evidence="1">
    <location>
        <begin position="104"/>
        <end position="121"/>
    </location>
</feature>
<dbReference type="Pfam" id="PF20153">
    <property type="entry name" value="DUF6535"/>
    <property type="match status" value="1"/>
</dbReference>
<evidence type="ECO:0000259" key="2">
    <source>
        <dbReference type="Pfam" id="PF20153"/>
    </source>
</evidence>
<evidence type="ECO:0000313" key="3">
    <source>
        <dbReference type="EMBL" id="CAE6503904.1"/>
    </source>
</evidence>
<keyword evidence="1" id="KW-0472">Membrane</keyword>
<sequence>MDAMIPSRVQGKPKRVDETVATFENPSFGKFSSGAIHDELKNIPPRVDHGAYGRKPYVWDDNFAEVDEYGAELGKEARVWRVYVKETDRWDEELVDGWNKSLDVILVFAALFSAVSTAFIIESSKKLQQDPSDVTAETLISISQTLLIIANNTQSSPPVLVMGSEQDRSSFDPTTSAVIVNTLWYMSLSLSLATSLMAMLAKDWCHSFKSNRSGHPWSQTIRRQKKWAMIERWKMQELILVLPSLIHLSLLFFSIGLSIYVWDLNDAVAIPVICISGAALGFYILSSIAASSTQYFPYTTIISRIWISGFIRYLVRHPIKSAVKLVRQWLSVLRSIISFLATILSLWISRMDRWIKSSFKFFEEAFGYLTVIILSYIPPGCAQCCYWPYRTFIVVTRFLLLIPKYLISVLSVSNFKPLFDSRTKSPAMKVQEQDQIISEALSWLITNCETPGSLEIALQAIAGANPRIPREPLEDCEASMKILQRLISGSIRNENSSAHLSLYARAYEFLRAPTHQGTKALRTEVRGELEVMIWDLQSKNERSVTRLITEIAHYRRQSLRAIDYWTGSCLAICVLSQVDHGNRAPIDTHSYYEASSRSKKALSALVSHHDGSQNAHILVNLEFLTWIGFSVILSSPSNYGLVDYEAVRGSFVNLGLDIRVEATQRVKSLCGLFPLPYQEDRLLDETFEYPKDGNLGALQYKRNANLYLNDERWGISSYLRAIQQVYELTRNETPMEEVYVLVVEMIFRVRSNAAQELCEKLMCNFTFPTISRRLIRILKKRKIVPLLFDALDESRGPRLNQFAAIELWLLFISYLRSDLSTRDQNDLKQVLSERGIEYGIFSYEWEPEQVKDELEIRILGNRYDKHNYLGLYSSRVIECILESNNKPGDEELARTIKEELKDLPLTLRGLSSFIPSIPRKPPTPDVDENQPITGQPLMHLVMEIMPPDSDSDMT</sequence>
<feature type="transmembrane region" description="Helical" evidence="1">
    <location>
        <begin position="183"/>
        <end position="201"/>
    </location>
</feature>
<feature type="transmembrane region" description="Helical" evidence="1">
    <location>
        <begin position="327"/>
        <end position="349"/>
    </location>
</feature>
<proteinExistence type="predicted"/>
<dbReference type="EMBL" id="CAJMWX010001742">
    <property type="protein sequence ID" value="CAE6503904.1"/>
    <property type="molecule type" value="Genomic_DNA"/>
</dbReference>
<feature type="transmembrane region" description="Helical" evidence="1">
    <location>
        <begin position="268"/>
        <end position="288"/>
    </location>
</feature>
<feature type="transmembrane region" description="Helical" evidence="1">
    <location>
        <begin position="238"/>
        <end position="262"/>
    </location>
</feature>
<comment type="caution">
    <text evidence="3">The sequence shown here is derived from an EMBL/GenBank/DDBJ whole genome shotgun (WGS) entry which is preliminary data.</text>
</comment>
<reference evidence="3" key="1">
    <citation type="submission" date="2021-01" db="EMBL/GenBank/DDBJ databases">
        <authorList>
            <person name="Kaushik A."/>
        </authorList>
    </citation>
    <scope>NUCLEOTIDE SEQUENCE</scope>
    <source>
        <strain evidence="3">AG4-R118</strain>
    </source>
</reference>
<keyword evidence="1" id="KW-1133">Transmembrane helix</keyword>
<organism evidence="3 4">
    <name type="scientific">Rhizoctonia solani</name>
    <dbReference type="NCBI Taxonomy" id="456999"/>
    <lineage>
        <taxon>Eukaryota</taxon>
        <taxon>Fungi</taxon>
        <taxon>Dikarya</taxon>
        <taxon>Basidiomycota</taxon>
        <taxon>Agaricomycotina</taxon>
        <taxon>Agaricomycetes</taxon>
        <taxon>Cantharellales</taxon>
        <taxon>Ceratobasidiaceae</taxon>
        <taxon>Rhizoctonia</taxon>
    </lineage>
</organism>
<name>A0A8H3D027_9AGAM</name>
<protein>
    <recommendedName>
        <fullName evidence="2">DUF6535 domain-containing protein</fullName>
    </recommendedName>
</protein>
<feature type="domain" description="DUF6535" evidence="2">
    <location>
        <begin position="80"/>
        <end position="262"/>
    </location>
</feature>
<dbReference type="InterPro" id="IPR045338">
    <property type="entry name" value="DUF6535"/>
</dbReference>
<evidence type="ECO:0000313" key="4">
    <source>
        <dbReference type="Proteomes" id="UP000663888"/>
    </source>
</evidence>
<feature type="transmembrane region" description="Helical" evidence="1">
    <location>
        <begin position="361"/>
        <end position="378"/>
    </location>
</feature>